<gene>
    <name evidence="4" type="ORF">SAMN05216243_0126</name>
</gene>
<evidence type="ECO:0000259" key="3">
    <source>
        <dbReference type="Pfam" id="PF00144"/>
    </source>
</evidence>
<evidence type="ECO:0000256" key="2">
    <source>
        <dbReference type="ARBA" id="ARBA00023136"/>
    </source>
</evidence>
<dbReference type="STRING" id="407036.SAMN05216243_0126"/>
<evidence type="ECO:0000256" key="1">
    <source>
        <dbReference type="ARBA" id="ARBA00004370"/>
    </source>
</evidence>
<dbReference type="AlphaFoldDB" id="A0A1G8VIG4"/>
<dbReference type="EMBL" id="FNFL01000001">
    <property type="protein sequence ID" value="SDJ65714.1"/>
    <property type="molecule type" value="Genomic_DNA"/>
</dbReference>
<accession>A0A1G8VIG4</accession>
<proteinExistence type="predicted"/>
<reference evidence="4 5" key="1">
    <citation type="submission" date="2016-10" db="EMBL/GenBank/DDBJ databases">
        <authorList>
            <person name="de Groot N.N."/>
        </authorList>
    </citation>
    <scope>NUCLEOTIDE SEQUENCE [LARGE SCALE GENOMIC DNA]</scope>
    <source>
        <strain evidence="4 5">CGMCC 1.6502</strain>
    </source>
</reference>
<protein>
    <submittedName>
        <fullName evidence="4">CubicO group peptidase, beta-lactamase class C family</fullName>
    </submittedName>
</protein>
<dbReference type="GO" id="GO:0016020">
    <property type="term" value="C:membrane"/>
    <property type="evidence" value="ECO:0007669"/>
    <property type="project" value="UniProtKB-SubCell"/>
</dbReference>
<dbReference type="Pfam" id="PF00144">
    <property type="entry name" value="Beta-lactamase"/>
    <property type="match status" value="1"/>
</dbReference>
<comment type="subcellular location">
    <subcellularLocation>
        <location evidence="1">Membrane</location>
    </subcellularLocation>
</comment>
<evidence type="ECO:0000313" key="4">
    <source>
        <dbReference type="EMBL" id="SDJ65714.1"/>
    </source>
</evidence>
<name>A0A1G8VIG4_9BACI</name>
<feature type="domain" description="Beta-lactamase-related" evidence="3">
    <location>
        <begin position="28"/>
        <end position="336"/>
    </location>
</feature>
<dbReference type="PANTHER" id="PTHR46825:SF11">
    <property type="entry name" value="PENICILLIN-BINDING PROTEIN 4"/>
    <property type="match status" value="1"/>
</dbReference>
<dbReference type="InterPro" id="IPR001466">
    <property type="entry name" value="Beta-lactam-related"/>
</dbReference>
<dbReference type="Gene3D" id="3.40.710.10">
    <property type="entry name" value="DD-peptidase/beta-lactamase superfamily"/>
    <property type="match status" value="1"/>
</dbReference>
<dbReference type="Proteomes" id="UP000198694">
    <property type="component" value="Unassembled WGS sequence"/>
</dbReference>
<keyword evidence="5" id="KW-1185">Reference proteome</keyword>
<evidence type="ECO:0000313" key="5">
    <source>
        <dbReference type="Proteomes" id="UP000198694"/>
    </source>
</evidence>
<sequence>MQKEVGTMSKQESLMEKATNVIAAEQFSGAVYVKQAGNVLIEQAFGFADRSEERLNTIDTRFGIASGCKLFTSIAVCQLVEKGVLSFHTRLKDCLEISFPHFDERVTIHQLLTHSSGIPDYFDEETMDDFEELWKQTPMYLLRDLKKFLPLFQKGIMEFKPGEKFHYNNAGYIVLGLIIEQQTGQSFTDYVEENIFRPTEMNNTGYFSLDQLPRNTANGYIQTNDGTWRTNIYSIPVRGGADGGAFTTARDMNKLWEALIGHRLLSKEMTEKLLTPHVQVKERVEYGYGVWINRSGNNVFKYHVMGYDPGVSFHSAYYPATGTVLVIPSNQASGPSKVMKAIEGELLGSH</sequence>
<organism evidence="4 5">
    <name type="scientific">Sediminibacillus albus</name>
    <dbReference type="NCBI Taxonomy" id="407036"/>
    <lineage>
        <taxon>Bacteria</taxon>
        <taxon>Bacillati</taxon>
        <taxon>Bacillota</taxon>
        <taxon>Bacilli</taxon>
        <taxon>Bacillales</taxon>
        <taxon>Bacillaceae</taxon>
        <taxon>Sediminibacillus</taxon>
    </lineage>
</organism>
<dbReference type="SUPFAM" id="SSF56601">
    <property type="entry name" value="beta-lactamase/transpeptidase-like"/>
    <property type="match status" value="1"/>
</dbReference>
<dbReference type="InterPro" id="IPR050491">
    <property type="entry name" value="AmpC-like"/>
</dbReference>
<dbReference type="PANTHER" id="PTHR46825">
    <property type="entry name" value="D-ALANYL-D-ALANINE-CARBOXYPEPTIDASE/ENDOPEPTIDASE AMPH"/>
    <property type="match status" value="1"/>
</dbReference>
<keyword evidence="2" id="KW-0472">Membrane</keyword>
<dbReference type="InterPro" id="IPR012338">
    <property type="entry name" value="Beta-lactam/transpept-like"/>
</dbReference>